<proteinExistence type="predicted"/>
<dbReference type="Gramene" id="RZC55603">
    <property type="protein sequence ID" value="RZC55603"/>
    <property type="gene ID" value="C5167_014452"/>
</dbReference>
<organism evidence="1 2">
    <name type="scientific">Papaver somniferum</name>
    <name type="common">Opium poppy</name>
    <dbReference type="NCBI Taxonomy" id="3469"/>
    <lineage>
        <taxon>Eukaryota</taxon>
        <taxon>Viridiplantae</taxon>
        <taxon>Streptophyta</taxon>
        <taxon>Embryophyta</taxon>
        <taxon>Tracheophyta</taxon>
        <taxon>Spermatophyta</taxon>
        <taxon>Magnoliopsida</taxon>
        <taxon>Ranunculales</taxon>
        <taxon>Papaveraceae</taxon>
        <taxon>Papaveroideae</taxon>
        <taxon>Papaver</taxon>
    </lineage>
</organism>
<protein>
    <submittedName>
        <fullName evidence="1">Uncharacterized protein</fullName>
    </submittedName>
</protein>
<accession>A0A4Y7J392</accession>
<keyword evidence="2" id="KW-1185">Reference proteome</keyword>
<gene>
    <name evidence="1" type="ORF">C5167_014452</name>
</gene>
<evidence type="ECO:0000313" key="1">
    <source>
        <dbReference type="EMBL" id="RZC55603.1"/>
    </source>
</evidence>
<evidence type="ECO:0000313" key="2">
    <source>
        <dbReference type="Proteomes" id="UP000316621"/>
    </source>
</evidence>
<dbReference type="Proteomes" id="UP000316621">
    <property type="component" value="Chromosome 3"/>
</dbReference>
<name>A0A4Y7J392_PAPSO</name>
<dbReference type="AlphaFoldDB" id="A0A4Y7J392"/>
<sequence>MKIIKIVTRSSGVEGGVMRFVTATRKTTTQQQHTATLFFNRDIPWPSDNVHKVVSDGIQALNFATLATTWMNSHLTDEAFIGMSKRSYMEVVMNGLNSNDSVDVGLIAALAFQFQVMQRYS</sequence>
<reference evidence="1 2" key="1">
    <citation type="journal article" date="2018" name="Science">
        <title>The opium poppy genome and morphinan production.</title>
        <authorList>
            <person name="Guo L."/>
            <person name="Winzer T."/>
            <person name="Yang X."/>
            <person name="Li Y."/>
            <person name="Ning Z."/>
            <person name="He Z."/>
            <person name="Teodor R."/>
            <person name="Lu Y."/>
            <person name="Bowser T.A."/>
            <person name="Graham I.A."/>
            <person name="Ye K."/>
        </authorList>
    </citation>
    <scope>NUCLEOTIDE SEQUENCE [LARGE SCALE GENOMIC DNA]</scope>
    <source>
        <strain evidence="2">cv. HN1</strain>
        <tissue evidence="1">Leaves</tissue>
    </source>
</reference>
<dbReference type="EMBL" id="CM010717">
    <property type="protein sequence ID" value="RZC55603.1"/>
    <property type="molecule type" value="Genomic_DNA"/>
</dbReference>